<dbReference type="SUPFAM" id="SSF54713">
    <property type="entry name" value="Elongation factor Ts (EF-Ts), dimerisation domain"/>
    <property type="match status" value="1"/>
</dbReference>
<dbReference type="GO" id="GO:0070125">
    <property type="term" value="P:mitochondrial translational elongation"/>
    <property type="evidence" value="ECO:0007669"/>
    <property type="project" value="TreeGrafter"/>
</dbReference>
<name>G0R2I6_ICHMU</name>
<sequence length="338" mass="38946">MIKQFQKLFKINSHIQNFNKLPKYNFTSTEILKRLRDETGSPIINVKKALEEYNGDFEKAKNYLIEKGLASAQKKLSKETREGVIGIQVSENKQFAYFQFNCETDFVARNELFQDFVNSVLNSVLKKEKSIKFIDESSENQKEQMNKFYQENYIQGNLTENKQENMDKIRQLIISKLQENINIRKLGTLQQTDGIIGLYVHNSLKQGIGGRGCLVSIQGLKNSNENAQFADNIALQILGMRPDYISIGDIPKDVFNKEVKRVKNEFGDALKGKNQQVVEKMVEGKMKKFYEENVLLEQQLLVDQGKDAKNIGELIKNINKKDNGNIIIKEYIVWAVKQ</sequence>
<dbReference type="Gene3D" id="3.30.479.20">
    <property type="entry name" value="Elongation factor Ts, dimerisation domain"/>
    <property type="match status" value="2"/>
</dbReference>
<proteinExistence type="inferred from homology"/>
<reference evidence="6 7" key="1">
    <citation type="submission" date="2011-07" db="EMBL/GenBank/DDBJ databases">
        <authorList>
            <person name="Coyne R."/>
            <person name="Brami D."/>
            <person name="Johnson J."/>
            <person name="Hostetler J."/>
            <person name="Hannick L."/>
            <person name="Clark T."/>
            <person name="Cassidy-Hanley D."/>
            <person name="Inman J."/>
        </authorList>
    </citation>
    <scope>NUCLEOTIDE SEQUENCE [LARGE SCALE GENOMIC DNA]</scope>
    <source>
        <strain evidence="6 7">G5</strain>
    </source>
</reference>
<evidence type="ECO:0000256" key="3">
    <source>
        <dbReference type="ARBA" id="ARBA00022917"/>
    </source>
</evidence>
<dbReference type="PANTHER" id="PTHR11741">
    <property type="entry name" value="ELONGATION FACTOR TS"/>
    <property type="match status" value="1"/>
</dbReference>
<dbReference type="RefSeq" id="XP_004027664.1">
    <property type="nucleotide sequence ID" value="XM_004027615.1"/>
</dbReference>
<dbReference type="InterPro" id="IPR014039">
    <property type="entry name" value="Transl_elong_EFTs/EF1B_dimer"/>
</dbReference>
<dbReference type="STRING" id="857967.G0R2I6"/>
<evidence type="ECO:0000259" key="5">
    <source>
        <dbReference type="Pfam" id="PF00889"/>
    </source>
</evidence>
<dbReference type="EMBL" id="GL984264">
    <property type="protein sequence ID" value="EGR28319.1"/>
    <property type="molecule type" value="Genomic_DNA"/>
</dbReference>
<dbReference type="FunFam" id="1.10.8.10:FF:000001">
    <property type="entry name" value="Elongation factor Ts"/>
    <property type="match status" value="1"/>
</dbReference>
<dbReference type="Proteomes" id="UP000008983">
    <property type="component" value="Unassembled WGS sequence"/>
</dbReference>
<dbReference type="SUPFAM" id="SSF46934">
    <property type="entry name" value="UBA-like"/>
    <property type="match status" value="1"/>
</dbReference>
<dbReference type="GO" id="GO:0005739">
    <property type="term" value="C:mitochondrion"/>
    <property type="evidence" value="ECO:0007669"/>
    <property type="project" value="UniProtKB-SubCell"/>
</dbReference>
<dbReference type="InterPro" id="IPR001816">
    <property type="entry name" value="Transl_elong_EFTs/EF1B"/>
</dbReference>
<dbReference type="InterPro" id="IPR009060">
    <property type="entry name" value="UBA-like_sf"/>
</dbReference>
<evidence type="ECO:0000313" key="7">
    <source>
        <dbReference type="Proteomes" id="UP000008983"/>
    </source>
</evidence>
<accession>G0R2I6</accession>
<dbReference type="Pfam" id="PF00889">
    <property type="entry name" value="EF_TS"/>
    <property type="match status" value="1"/>
</dbReference>
<dbReference type="InParanoid" id="G0R2I6"/>
<comment type="similarity">
    <text evidence="1 4">Belongs to the EF-Ts family.</text>
</comment>
<dbReference type="HAMAP" id="MF_00050">
    <property type="entry name" value="EF_Ts"/>
    <property type="match status" value="1"/>
</dbReference>
<evidence type="ECO:0000256" key="1">
    <source>
        <dbReference type="ARBA" id="ARBA00005532"/>
    </source>
</evidence>
<dbReference type="eggNOG" id="KOG1071">
    <property type="taxonomic scope" value="Eukaryota"/>
</dbReference>
<keyword evidence="2 4" id="KW-0251">Elongation factor</keyword>
<dbReference type="Gene3D" id="1.10.8.10">
    <property type="entry name" value="DNA helicase RuvA subunit, C-terminal domain"/>
    <property type="match status" value="1"/>
</dbReference>
<dbReference type="GO" id="GO:0003746">
    <property type="term" value="F:translation elongation factor activity"/>
    <property type="evidence" value="ECO:0007669"/>
    <property type="project" value="UniProtKB-UniRule"/>
</dbReference>
<dbReference type="InterPro" id="IPR036402">
    <property type="entry name" value="EF-Ts_dimer_sf"/>
</dbReference>
<dbReference type="CDD" id="cd14275">
    <property type="entry name" value="UBA_EF-Ts"/>
    <property type="match status" value="1"/>
</dbReference>
<evidence type="ECO:0000313" key="6">
    <source>
        <dbReference type="EMBL" id="EGR28319.1"/>
    </source>
</evidence>
<keyword evidence="3 4" id="KW-0648">Protein biosynthesis</keyword>
<gene>
    <name evidence="6" type="ORF">IMG5_178510</name>
</gene>
<dbReference type="OrthoDB" id="277235at2759"/>
<comment type="function">
    <text evidence="4">Associates with the EF-Tu.GDP complex and induces the exchange of GDP to GTP. It remains bound to the aminoacyl-tRNA.EF-Tu.GTP complex up to the GTP hydrolysis stage on the ribosome.</text>
</comment>
<protein>
    <recommendedName>
        <fullName evidence="4">Elongation factor Ts, mitochondrial</fullName>
        <shortName evidence="4">EF-Ts</shortName>
        <shortName evidence="4">EF-TsMt</shortName>
    </recommendedName>
</protein>
<keyword evidence="4" id="KW-0496">Mitochondrion</keyword>
<organism evidence="6 7">
    <name type="scientific">Ichthyophthirius multifiliis</name>
    <name type="common">White spot disease agent</name>
    <name type="synonym">Ich</name>
    <dbReference type="NCBI Taxonomy" id="5932"/>
    <lineage>
        <taxon>Eukaryota</taxon>
        <taxon>Sar</taxon>
        <taxon>Alveolata</taxon>
        <taxon>Ciliophora</taxon>
        <taxon>Intramacronucleata</taxon>
        <taxon>Oligohymenophorea</taxon>
        <taxon>Hymenostomatida</taxon>
        <taxon>Ophryoglenina</taxon>
        <taxon>Ichthyophthirius</taxon>
    </lineage>
</organism>
<feature type="domain" description="Translation elongation factor EFTs/EF1B dimerisation" evidence="5">
    <location>
        <begin position="99"/>
        <end position="329"/>
    </location>
</feature>
<dbReference type="OMA" id="QEYMLDD"/>
<keyword evidence="7" id="KW-1185">Reference proteome</keyword>
<dbReference type="NCBIfam" id="TIGR00116">
    <property type="entry name" value="tsf"/>
    <property type="match status" value="1"/>
</dbReference>
<dbReference type="Gene3D" id="1.10.286.20">
    <property type="match status" value="1"/>
</dbReference>
<comment type="subcellular location">
    <subcellularLocation>
        <location evidence="4">Mitochondrion</location>
    </subcellularLocation>
</comment>
<dbReference type="GeneID" id="14904399"/>
<evidence type="ECO:0000256" key="4">
    <source>
        <dbReference type="HAMAP-Rule" id="MF_03135"/>
    </source>
</evidence>
<evidence type="ECO:0000256" key="2">
    <source>
        <dbReference type="ARBA" id="ARBA00022768"/>
    </source>
</evidence>
<dbReference type="AlphaFoldDB" id="G0R2I6"/>
<dbReference type="PANTHER" id="PTHR11741:SF0">
    <property type="entry name" value="ELONGATION FACTOR TS, MITOCHONDRIAL"/>
    <property type="match status" value="1"/>
</dbReference>
<dbReference type="FunCoup" id="G0R2I6">
    <property type="interactions" value="234"/>
</dbReference>